<evidence type="ECO:0000313" key="7">
    <source>
        <dbReference type="EMBL" id="ORE87189.1"/>
    </source>
</evidence>
<dbReference type="PROSITE" id="PS50977">
    <property type="entry name" value="HTH_TETR_2"/>
    <property type="match status" value="1"/>
</dbReference>
<dbReference type="OrthoDB" id="2356263at2"/>
<evidence type="ECO:0000256" key="2">
    <source>
        <dbReference type="ARBA" id="ARBA00023125"/>
    </source>
</evidence>
<feature type="domain" description="HTH tetR-type" evidence="6">
    <location>
        <begin position="21"/>
        <end position="81"/>
    </location>
</feature>
<dbReference type="InterPro" id="IPR050109">
    <property type="entry name" value="HTH-type_TetR-like_transc_reg"/>
</dbReference>
<dbReference type="GO" id="GO:0003700">
    <property type="term" value="F:DNA-binding transcription factor activity"/>
    <property type="evidence" value="ECO:0007669"/>
    <property type="project" value="TreeGrafter"/>
</dbReference>
<keyword evidence="2 4" id="KW-0238">DNA-binding</keyword>
<dbReference type="PANTHER" id="PTHR30055">
    <property type="entry name" value="HTH-TYPE TRANSCRIPTIONAL REGULATOR RUTR"/>
    <property type="match status" value="1"/>
</dbReference>
<dbReference type="InterPro" id="IPR036271">
    <property type="entry name" value="Tet_transcr_reg_TetR-rel_C_sf"/>
</dbReference>
<accession>A0A1Y1SDZ8</accession>
<evidence type="ECO:0000256" key="5">
    <source>
        <dbReference type="SAM" id="MobiDB-lite"/>
    </source>
</evidence>
<sequence length="212" mass="23604">MTNTSSKAPRGRPRRSHSQLENSRRRILDAARSLFARDGYDGVSMRNIARLAECSPAALYTVFASKREVLRVIWEEVFNTLAEQLERIAEQAPAPQRVLALCEGMVDFWLAHPDDFRAIFLIEDRLQSAQDHYFVDSSAALTRLDVLRKAIAQAQAHGSIRSAAVDDVLNILLCTVQGLALNLITIPEYPWGDARALKHATLSALVRGLAPQ</sequence>
<dbReference type="Pfam" id="PF00440">
    <property type="entry name" value="TetR_N"/>
    <property type="match status" value="1"/>
</dbReference>
<dbReference type="SUPFAM" id="SSF46689">
    <property type="entry name" value="Homeodomain-like"/>
    <property type="match status" value="1"/>
</dbReference>
<protein>
    <submittedName>
        <fullName evidence="7">TetR family transcriptional regulator</fullName>
    </submittedName>
</protein>
<keyword evidence="3" id="KW-0804">Transcription</keyword>
<evidence type="ECO:0000259" key="6">
    <source>
        <dbReference type="PROSITE" id="PS50977"/>
    </source>
</evidence>
<evidence type="ECO:0000256" key="1">
    <source>
        <dbReference type="ARBA" id="ARBA00023015"/>
    </source>
</evidence>
<dbReference type="RefSeq" id="WP_083561389.1">
    <property type="nucleotide sequence ID" value="NZ_AQQV01000002.1"/>
</dbReference>
<dbReference type="PRINTS" id="PR00455">
    <property type="entry name" value="HTHTETR"/>
</dbReference>
<comment type="caution">
    <text evidence="7">The sequence shown here is derived from an EMBL/GenBank/DDBJ whole genome shotgun (WGS) entry which is preliminary data.</text>
</comment>
<dbReference type="GO" id="GO:0000976">
    <property type="term" value="F:transcription cis-regulatory region binding"/>
    <property type="evidence" value="ECO:0007669"/>
    <property type="project" value="TreeGrafter"/>
</dbReference>
<dbReference type="AlphaFoldDB" id="A0A1Y1SDZ8"/>
<dbReference type="SUPFAM" id="SSF48498">
    <property type="entry name" value="Tetracyclin repressor-like, C-terminal domain"/>
    <property type="match status" value="1"/>
</dbReference>
<organism evidence="7 8">
    <name type="scientific">Oceanococcus atlanticus</name>
    <dbReference type="NCBI Taxonomy" id="1317117"/>
    <lineage>
        <taxon>Bacteria</taxon>
        <taxon>Pseudomonadati</taxon>
        <taxon>Pseudomonadota</taxon>
        <taxon>Gammaproteobacteria</taxon>
        <taxon>Chromatiales</taxon>
        <taxon>Oceanococcaceae</taxon>
        <taxon>Oceanococcus</taxon>
    </lineage>
</organism>
<feature type="region of interest" description="Disordered" evidence="5">
    <location>
        <begin position="1"/>
        <end position="22"/>
    </location>
</feature>
<dbReference type="Proteomes" id="UP000192342">
    <property type="component" value="Unassembled WGS sequence"/>
</dbReference>
<evidence type="ECO:0000313" key="8">
    <source>
        <dbReference type="Proteomes" id="UP000192342"/>
    </source>
</evidence>
<proteinExistence type="predicted"/>
<keyword evidence="1" id="KW-0805">Transcription regulation</keyword>
<evidence type="ECO:0000256" key="4">
    <source>
        <dbReference type="PROSITE-ProRule" id="PRU00335"/>
    </source>
</evidence>
<keyword evidence="8" id="KW-1185">Reference proteome</keyword>
<dbReference type="Gene3D" id="1.10.357.10">
    <property type="entry name" value="Tetracycline Repressor, domain 2"/>
    <property type="match status" value="1"/>
</dbReference>
<dbReference type="STRING" id="1317117.ATO7_09117"/>
<dbReference type="PANTHER" id="PTHR30055:SF234">
    <property type="entry name" value="HTH-TYPE TRANSCRIPTIONAL REGULATOR BETI"/>
    <property type="match status" value="1"/>
</dbReference>
<reference evidence="7 8" key="1">
    <citation type="submission" date="2013-04" db="EMBL/GenBank/DDBJ databases">
        <title>Oceanococcus atlanticus 22II-S10r2 Genome Sequencing.</title>
        <authorList>
            <person name="Lai Q."/>
            <person name="Li G."/>
            <person name="Shao Z."/>
        </authorList>
    </citation>
    <scope>NUCLEOTIDE SEQUENCE [LARGE SCALE GENOMIC DNA]</scope>
    <source>
        <strain evidence="7 8">22II-S10r2</strain>
    </source>
</reference>
<dbReference type="InterPro" id="IPR009057">
    <property type="entry name" value="Homeodomain-like_sf"/>
</dbReference>
<gene>
    <name evidence="7" type="ORF">ATO7_09117</name>
</gene>
<dbReference type="EMBL" id="AQQV01000002">
    <property type="protein sequence ID" value="ORE87189.1"/>
    <property type="molecule type" value="Genomic_DNA"/>
</dbReference>
<dbReference type="InterPro" id="IPR001647">
    <property type="entry name" value="HTH_TetR"/>
</dbReference>
<name>A0A1Y1SDZ8_9GAMM</name>
<feature type="DNA-binding region" description="H-T-H motif" evidence="4">
    <location>
        <begin position="44"/>
        <end position="63"/>
    </location>
</feature>
<evidence type="ECO:0000256" key="3">
    <source>
        <dbReference type="ARBA" id="ARBA00023163"/>
    </source>
</evidence>